<dbReference type="InterPro" id="IPR057983">
    <property type="entry name" value="NAA35-like_N"/>
</dbReference>
<name>A0A9P6T771_9BASI</name>
<evidence type="ECO:0000256" key="1">
    <source>
        <dbReference type="ARBA" id="ARBA00004496"/>
    </source>
</evidence>
<comment type="similarity">
    <text evidence="2">Belongs to the MAK10 family.</text>
</comment>
<evidence type="ECO:0000313" key="6">
    <source>
        <dbReference type="EMBL" id="KAG0141727.1"/>
    </source>
</evidence>
<feature type="domain" description="NAA35-like TPR repeats" evidence="5">
    <location>
        <begin position="226"/>
        <end position="408"/>
    </location>
</feature>
<gene>
    <name evidence="6" type="ORF">CROQUDRAFT_51302</name>
</gene>
<evidence type="ECO:0000259" key="4">
    <source>
        <dbReference type="Pfam" id="PF04112"/>
    </source>
</evidence>
<feature type="non-terminal residue" evidence="6">
    <location>
        <position position="1"/>
    </location>
</feature>
<dbReference type="AlphaFoldDB" id="A0A9P6T771"/>
<sequence length="584" mass="67420">GRRGWDVDRHHVFVHRGRTSYKLGKNEVLIGAELSVLDIISAIHIMDHRMDMGLRRNQPLDEPKFDPTQTLSPAEVIAILDLSLACEVSWHTGHALSQTLLVSSYLHHLDLLKTHPQDLVRKVLRASLLGTMKCCAIVWNEIVKGNLYEVLVELDLAHHQLNDWLEDVEGYREALMERLRFRICSFDVNVSRMMASNAPPRPIQFCETFGEVKNMMIQLIDDISKVTDVVHGNRFSEWMSFFSALSRKKRLVMPFVRSILMSLFQDGDVVTLNSRRTLRWLARQCLSEFTNDRVWIKTDDEGTRYILSRLAGSLVNYLSCFSANRPRGRRMLCNSLKEWRALYDATFVTKMPISASELGALRGLIYYFSLHTNLHVFLMGFDLELYLGSEERMSMWWMIRGLTRRAEKVLRWIGGADRLEARLDLVLGDLAEAAIQRQRKLVDHATRPSTIDRTITSDRAIFERRLKSFSDLHASYGRNDLATEIGVVLKEDEFRYDEYLAFRQDDQQPEGSVDAIRDTLVGLWTQNKSCGERLGVRQLDQYIETLLKATECLMNSPKLSFDSLRISDPSTVEEDVCYAWFQVQ</sequence>
<dbReference type="OrthoDB" id="269405at2759"/>
<keyword evidence="3" id="KW-0963">Cytoplasm</keyword>
<protein>
    <submittedName>
        <fullName evidence="6">Uncharacterized protein</fullName>
    </submittedName>
</protein>
<accession>A0A9P6T771</accession>
<dbReference type="Proteomes" id="UP000886653">
    <property type="component" value="Unassembled WGS sequence"/>
</dbReference>
<dbReference type="InterPro" id="IPR057982">
    <property type="entry name" value="TPR_NAA35"/>
</dbReference>
<comment type="caution">
    <text evidence="6">The sequence shown here is derived from an EMBL/GenBank/DDBJ whole genome shotgun (WGS) entry which is preliminary data.</text>
</comment>
<dbReference type="EMBL" id="MU167374">
    <property type="protein sequence ID" value="KAG0141727.1"/>
    <property type="molecule type" value="Genomic_DNA"/>
</dbReference>
<reference evidence="6" key="1">
    <citation type="submission" date="2013-11" db="EMBL/GenBank/DDBJ databases">
        <title>Genome sequence of the fusiform rust pathogen reveals effectors for host alternation and coevolution with pine.</title>
        <authorList>
            <consortium name="DOE Joint Genome Institute"/>
            <person name="Smith K."/>
            <person name="Pendleton A."/>
            <person name="Kubisiak T."/>
            <person name="Anderson C."/>
            <person name="Salamov A."/>
            <person name="Aerts A."/>
            <person name="Riley R."/>
            <person name="Clum A."/>
            <person name="Lindquist E."/>
            <person name="Ence D."/>
            <person name="Campbell M."/>
            <person name="Kronenberg Z."/>
            <person name="Feau N."/>
            <person name="Dhillon B."/>
            <person name="Hamelin R."/>
            <person name="Burleigh J."/>
            <person name="Smith J."/>
            <person name="Yandell M."/>
            <person name="Nelson C."/>
            <person name="Grigoriev I."/>
            <person name="Davis J."/>
        </authorList>
    </citation>
    <scope>NUCLEOTIDE SEQUENCE</scope>
    <source>
        <strain evidence="6">G11</strain>
    </source>
</reference>
<evidence type="ECO:0000313" key="7">
    <source>
        <dbReference type="Proteomes" id="UP000886653"/>
    </source>
</evidence>
<keyword evidence="7" id="KW-1185">Reference proteome</keyword>
<dbReference type="InterPro" id="IPR007244">
    <property type="entry name" value="Naa35_N"/>
</dbReference>
<evidence type="ECO:0000256" key="3">
    <source>
        <dbReference type="ARBA" id="ARBA00022490"/>
    </source>
</evidence>
<evidence type="ECO:0000259" key="5">
    <source>
        <dbReference type="Pfam" id="PF25789"/>
    </source>
</evidence>
<comment type="subcellular location">
    <subcellularLocation>
        <location evidence="1">Cytoplasm</location>
    </subcellularLocation>
</comment>
<evidence type="ECO:0000256" key="2">
    <source>
        <dbReference type="ARBA" id="ARBA00006289"/>
    </source>
</evidence>
<organism evidence="6 7">
    <name type="scientific">Cronartium quercuum f. sp. fusiforme G11</name>
    <dbReference type="NCBI Taxonomy" id="708437"/>
    <lineage>
        <taxon>Eukaryota</taxon>
        <taxon>Fungi</taxon>
        <taxon>Dikarya</taxon>
        <taxon>Basidiomycota</taxon>
        <taxon>Pucciniomycotina</taxon>
        <taxon>Pucciniomycetes</taxon>
        <taxon>Pucciniales</taxon>
        <taxon>Coleosporiaceae</taxon>
        <taxon>Cronartium</taxon>
    </lineage>
</organism>
<dbReference type="Pfam" id="PF04112">
    <property type="entry name" value="Mak10"/>
    <property type="match status" value="1"/>
</dbReference>
<dbReference type="PANTHER" id="PTHR21373:SF0">
    <property type="entry name" value="N-ALPHA-ACETYLTRANSFERASE 35, NATC AUXILIARY SUBUNIT"/>
    <property type="match status" value="1"/>
</dbReference>
<dbReference type="PANTHER" id="PTHR21373">
    <property type="entry name" value="GLUCOSE REPRESSIBLE PROTEIN MAK10"/>
    <property type="match status" value="1"/>
</dbReference>
<dbReference type="Pfam" id="PF25789">
    <property type="entry name" value="TPR_NAA35"/>
    <property type="match status" value="1"/>
</dbReference>
<dbReference type="GO" id="GO:0031417">
    <property type="term" value="C:NatC complex"/>
    <property type="evidence" value="ECO:0007669"/>
    <property type="project" value="InterPro"/>
</dbReference>
<feature type="domain" description="NAA35-like N-terminal" evidence="4">
    <location>
        <begin position="29"/>
        <end position="149"/>
    </location>
</feature>
<proteinExistence type="inferred from homology"/>